<keyword evidence="2" id="KW-1185">Reference proteome</keyword>
<organism evidence="1 2">
    <name type="scientific">Nitrobacter winogradskyi</name>
    <name type="common">Nitrobacter agilis</name>
    <dbReference type="NCBI Taxonomy" id="913"/>
    <lineage>
        <taxon>Bacteria</taxon>
        <taxon>Pseudomonadati</taxon>
        <taxon>Pseudomonadota</taxon>
        <taxon>Alphaproteobacteria</taxon>
        <taxon>Hyphomicrobiales</taxon>
        <taxon>Nitrobacteraceae</taxon>
        <taxon>Nitrobacter</taxon>
    </lineage>
</organism>
<evidence type="ECO:0000313" key="2">
    <source>
        <dbReference type="Proteomes" id="UP001205486"/>
    </source>
</evidence>
<dbReference type="Proteomes" id="UP001205486">
    <property type="component" value="Unassembled WGS sequence"/>
</dbReference>
<proteinExistence type="predicted"/>
<gene>
    <name evidence="1" type="ORF">J2S34_002212</name>
</gene>
<comment type="caution">
    <text evidence="1">The sequence shown here is derived from an EMBL/GenBank/DDBJ whole genome shotgun (WGS) entry which is preliminary data.</text>
</comment>
<protein>
    <submittedName>
        <fullName evidence="1">Uncharacterized protein</fullName>
    </submittedName>
</protein>
<evidence type="ECO:0000313" key="1">
    <source>
        <dbReference type="EMBL" id="MCP1999764.1"/>
    </source>
</evidence>
<accession>A0ACC6AK57</accession>
<dbReference type="EMBL" id="JALJZS010000002">
    <property type="protein sequence ID" value="MCP1999764.1"/>
    <property type="molecule type" value="Genomic_DNA"/>
</dbReference>
<name>A0ACC6AK57_NITWI</name>
<reference evidence="1" key="1">
    <citation type="submission" date="2022-03" db="EMBL/GenBank/DDBJ databases">
        <title>Interactions between chemoautotrophic and heterotrophic bacteria.</title>
        <authorList>
            <person name="Santoro A."/>
        </authorList>
    </citation>
    <scope>NUCLEOTIDE SEQUENCE</scope>
    <source>
        <strain evidence="1">Nb-106</strain>
    </source>
</reference>
<sequence>MPLFYFNARTGDPLLADNEGEQLRTENLPEALQSPPHGRLCSRP</sequence>